<evidence type="ECO:0000313" key="3">
    <source>
        <dbReference type="Proteomes" id="UP000219338"/>
    </source>
</evidence>
<protein>
    <submittedName>
        <fullName evidence="2">Uncharacterized protein</fullName>
    </submittedName>
</protein>
<evidence type="ECO:0000313" key="2">
    <source>
        <dbReference type="EMBL" id="SJL05024.1"/>
    </source>
</evidence>
<dbReference type="Proteomes" id="UP000219338">
    <property type="component" value="Unassembled WGS sequence"/>
</dbReference>
<dbReference type="AlphaFoldDB" id="A0A284R8J2"/>
<reference evidence="3" key="1">
    <citation type="journal article" date="2017" name="Nat. Ecol. Evol.">
        <title>Genome expansion and lineage-specific genetic innovations in the forest pathogenic fungi Armillaria.</title>
        <authorList>
            <person name="Sipos G."/>
            <person name="Prasanna A.N."/>
            <person name="Walter M.C."/>
            <person name="O'Connor E."/>
            <person name="Balint B."/>
            <person name="Krizsan K."/>
            <person name="Kiss B."/>
            <person name="Hess J."/>
            <person name="Varga T."/>
            <person name="Slot J."/>
            <person name="Riley R."/>
            <person name="Boka B."/>
            <person name="Rigling D."/>
            <person name="Barry K."/>
            <person name="Lee J."/>
            <person name="Mihaltcheva S."/>
            <person name="LaButti K."/>
            <person name="Lipzen A."/>
            <person name="Waldron R."/>
            <person name="Moloney N.M."/>
            <person name="Sperisen C."/>
            <person name="Kredics L."/>
            <person name="Vagvoelgyi C."/>
            <person name="Patrignani A."/>
            <person name="Fitzpatrick D."/>
            <person name="Nagy I."/>
            <person name="Doyle S."/>
            <person name="Anderson J.B."/>
            <person name="Grigoriev I.V."/>
            <person name="Gueldener U."/>
            <person name="Muensterkoetter M."/>
            <person name="Nagy L.G."/>
        </authorList>
    </citation>
    <scope>NUCLEOTIDE SEQUENCE [LARGE SCALE GENOMIC DNA]</scope>
    <source>
        <strain evidence="3">C18/9</strain>
    </source>
</reference>
<feature type="region of interest" description="Disordered" evidence="1">
    <location>
        <begin position="62"/>
        <end position="90"/>
    </location>
</feature>
<sequence length="175" mass="19406">MMPSKNPSKNTHYKEAITKRRWLVTQLPAKNTVRVFPHLDRNSPHGGSTAVVIVSEVQPAADISSSSKRRSQSNPLSDVPANDTLSNGPLIPNTCQSPTSCSNCVHGIRQSTSKARDNSKVITPTIASRFAARHYCVYNSQANQTAEQQNVRRISLTSPELKSIFHFFRNTWLCS</sequence>
<evidence type="ECO:0000256" key="1">
    <source>
        <dbReference type="SAM" id="MobiDB-lite"/>
    </source>
</evidence>
<keyword evidence="3" id="KW-1185">Reference proteome</keyword>
<accession>A0A284R8J2</accession>
<proteinExistence type="predicted"/>
<gene>
    <name evidence="2" type="ORF">ARMOST_08396</name>
</gene>
<organism evidence="2 3">
    <name type="scientific">Armillaria ostoyae</name>
    <name type="common">Armillaria root rot fungus</name>
    <dbReference type="NCBI Taxonomy" id="47428"/>
    <lineage>
        <taxon>Eukaryota</taxon>
        <taxon>Fungi</taxon>
        <taxon>Dikarya</taxon>
        <taxon>Basidiomycota</taxon>
        <taxon>Agaricomycotina</taxon>
        <taxon>Agaricomycetes</taxon>
        <taxon>Agaricomycetidae</taxon>
        <taxon>Agaricales</taxon>
        <taxon>Marasmiineae</taxon>
        <taxon>Physalacriaceae</taxon>
        <taxon>Armillaria</taxon>
    </lineage>
</organism>
<dbReference type="EMBL" id="FUEG01000005">
    <property type="protein sequence ID" value="SJL05024.1"/>
    <property type="molecule type" value="Genomic_DNA"/>
</dbReference>
<name>A0A284R8J2_ARMOS</name>